<dbReference type="RefSeq" id="WP_322612033.1">
    <property type="nucleotide sequence ID" value="NZ_JAXLNX010000020.1"/>
</dbReference>
<gene>
    <name evidence="1" type="ORF">U6C28_14850</name>
</gene>
<accession>A0ABU5NNG7</accession>
<dbReference type="EMBL" id="JAXUIA010000012">
    <property type="protein sequence ID" value="MEA0977585.1"/>
    <property type="molecule type" value="Genomic_DNA"/>
</dbReference>
<evidence type="ECO:0000313" key="2">
    <source>
        <dbReference type="Proteomes" id="UP001289615"/>
    </source>
</evidence>
<organism evidence="1 2">
    <name type="scientific">Lysinibacillus irui</name>
    <dbReference type="NCBI Taxonomy" id="2998077"/>
    <lineage>
        <taxon>Bacteria</taxon>
        <taxon>Bacillati</taxon>
        <taxon>Bacillota</taxon>
        <taxon>Bacilli</taxon>
        <taxon>Bacillales</taxon>
        <taxon>Bacillaceae</taxon>
        <taxon>Lysinibacillus</taxon>
    </lineage>
</organism>
<reference evidence="1 2" key="1">
    <citation type="submission" date="2023-12" db="EMBL/GenBank/DDBJ databases">
        <title>Genome comparison identifies genes involved in endophytic behavior of Lysinibacillus irui and provides insights into its role as a plant-growth promoting bacterium.</title>
        <authorList>
            <person name="Hilario S."/>
            <person name="Matos I."/>
            <person name="Goncalves M.F.M."/>
            <person name="Pardo C.A."/>
            <person name="Santos M.J."/>
        </authorList>
    </citation>
    <scope>NUCLEOTIDE SEQUENCE [LARGE SCALE GENOMIC DNA]</scope>
    <source>
        <strain evidence="1 2">B3</strain>
    </source>
</reference>
<proteinExistence type="predicted"/>
<comment type="caution">
    <text evidence="1">The sequence shown here is derived from an EMBL/GenBank/DDBJ whole genome shotgun (WGS) entry which is preliminary data.</text>
</comment>
<protein>
    <submittedName>
        <fullName evidence="1">Uncharacterized protein</fullName>
    </submittedName>
</protein>
<dbReference type="Proteomes" id="UP001289615">
    <property type="component" value="Unassembled WGS sequence"/>
</dbReference>
<name>A0ABU5NNG7_9BACI</name>
<sequence length="41" mass="4852">MTREILLYAHSTMIAKKVASMFNSKLFFNWPSSYYVVYLSL</sequence>
<evidence type="ECO:0000313" key="1">
    <source>
        <dbReference type="EMBL" id="MEA0977585.1"/>
    </source>
</evidence>
<keyword evidence="2" id="KW-1185">Reference proteome</keyword>